<keyword evidence="9" id="KW-1185">Reference proteome</keyword>
<evidence type="ECO:0000256" key="5">
    <source>
        <dbReference type="SAM" id="MobiDB-lite"/>
    </source>
</evidence>
<evidence type="ECO:0000256" key="4">
    <source>
        <dbReference type="ARBA" id="ARBA00023136"/>
    </source>
</evidence>
<proteinExistence type="predicted"/>
<keyword evidence="3 6" id="KW-1133">Transmembrane helix</keyword>
<keyword evidence="4 6" id="KW-0472">Membrane</keyword>
<feature type="region of interest" description="Disordered" evidence="5">
    <location>
        <begin position="379"/>
        <end position="399"/>
    </location>
</feature>
<comment type="caution">
    <text evidence="8">The sequence shown here is derived from an EMBL/GenBank/DDBJ whole genome shotgun (WGS) entry which is preliminary data.</text>
</comment>
<dbReference type="PANTHER" id="PTHR23112">
    <property type="entry name" value="G PROTEIN-COUPLED RECEPTOR 157-RELATED"/>
    <property type="match status" value="1"/>
</dbReference>
<feature type="transmembrane region" description="Helical" evidence="6">
    <location>
        <begin position="264"/>
        <end position="287"/>
    </location>
</feature>
<evidence type="ECO:0000313" key="8">
    <source>
        <dbReference type="EMBL" id="KAK9764030.1"/>
    </source>
</evidence>
<feature type="domain" description="G-protein coupled receptors family 2 profile 2" evidence="7">
    <location>
        <begin position="22"/>
        <end position="204"/>
    </location>
</feature>
<organism evidence="8 9">
    <name type="scientific">Basidiobolus ranarum</name>
    <dbReference type="NCBI Taxonomy" id="34480"/>
    <lineage>
        <taxon>Eukaryota</taxon>
        <taxon>Fungi</taxon>
        <taxon>Fungi incertae sedis</taxon>
        <taxon>Zoopagomycota</taxon>
        <taxon>Entomophthoromycotina</taxon>
        <taxon>Basidiobolomycetes</taxon>
        <taxon>Basidiobolales</taxon>
        <taxon>Basidiobolaceae</taxon>
        <taxon>Basidiobolus</taxon>
    </lineage>
</organism>
<gene>
    <name evidence="8" type="ORF">K7432_008819</name>
</gene>
<dbReference type="InterPro" id="IPR017981">
    <property type="entry name" value="GPCR_2-like_7TM"/>
</dbReference>
<keyword evidence="2 6" id="KW-0812">Transmembrane</keyword>
<evidence type="ECO:0000256" key="2">
    <source>
        <dbReference type="ARBA" id="ARBA00022692"/>
    </source>
</evidence>
<evidence type="ECO:0000313" key="9">
    <source>
        <dbReference type="Proteomes" id="UP001479436"/>
    </source>
</evidence>
<feature type="transmembrane region" description="Helical" evidence="6">
    <location>
        <begin position="177"/>
        <end position="204"/>
    </location>
</feature>
<evidence type="ECO:0000256" key="1">
    <source>
        <dbReference type="ARBA" id="ARBA00004141"/>
    </source>
</evidence>
<feature type="transmembrane region" description="Helical" evidence="6">
    <location>
        <begin position="31"/>
        <end position="53"/>
    </location>
</feature>
<protein>
    <recommendedName>
        <fullName evidence="7">G-protein coupled receptors family 2 profile 2 domain-containing protein</fullName>
    </recommendedName>
</protein>
<dbReference type="Gene3D" id="1.20.1070.10">
    <property type="entry name" value="Rhodopsin 7-helix transmembrane proteins"/>
    <property type="match status" value="1"/>
</dbReference>
<dbReference type="EMBL" id="JASJQH010000509">
    <property type="protein sequence ID" value="KAK9764030.1"/>
    <property type="molecule type" value="Genomic_DNA"/>
</dbReference>
<evidence type="ECO:0000259" key="7">
    <source>
        <dbReference type="PROSITE" id="PS50261"/>
    </source>
</evidence>
<dbReference type="Proteomes" id="UP001479436">
    <property type="component" value="Unassembled WGS sequence"/>
</dbReference>
<evidence type="ECO:0000256" key="3">
    <source>
        <dbReference type="ARBA" id="ARBA00022989"/>
    </source>
</evidence>
<reference evidence="8 9" key="1">
    <citation type="submission" date="2023-04" db="EMBL/GenBank/DDBJ databases">
        <title>Genome of Basidiobolus ranarum AG-B5.</title>
        <authorList>
            <person name="Stajich J.E."/>
            <person name="Carter-House D."/>
            <person name="Gryganskyi A."/>
        </authorList>
    </citation>
    <scope>NUCLEOTIDE SEQUENCE [LARGE SCALE GENOMIC DNA]</scope>
    <source>
        <strain evidence="8 9">AG-B5</strain>
    </source>
</reference>
<name>A0ABR2WR86_9FUNG</name>
<feature type="transmembrane region" description="Helical" evidence="6">
    <location>
        <begin position="135"/>
        <end position="157"/>
    </location>
</feature>
<feature type="compositionally biased region" description="Polar residues" evidence="5">
    <location>
        <begin position="381"/>
        <end position="391"/>
    </location>
</feature>
<dbReference type="PROSITE" id="PS50261">
    <property type="entry name" value="G_PROTEIN_RECEP_F2_4"/>
    <property type="match status" value="1"/>
</dbReference>
<accession>A0ABR2WR86</accession>
<dbReference type="SUPFAM" id="SSF81321">
    <property type="entry name" value="Family A G protein-coupled receptor-like"/>
    <property type="match status" value="1"/>
</dbReference>
<feature type="transmembrane region" description="Helical" evidence="6">
    <location>
        <begin position="103"/>
        <end position="123"/>
    </location>
</feature>
<sequence length="407" mass="46703">MDRTQFDASLEQIRFDATPEQMALKATVTSIISMISLIGAVFVVCAIIFIRFYRPALGNRLSLRLTFWIALADVTYSIFAYILQKKITSTEACAFLLWGYVEFTLLPIFLTAAIGFNLMAIFVHDISDVMKYQRFYVPFSIGLSLVISVIPVIAGQFEVDPLVGACWYSATYTIHTIIWEICTLFLWIFLGVIYCLFAVSFVIYKLIRHEKYLKKNTNTNSHVVNRKTHRAMRRIILYPIVPIITQTFNCVCEFDTFVNRRLNFTLYFLSAVGPAMVGLLNAIVFLFDPAVHQLFKANPSTTSNSVSYQEQEKSTKPKVYEIEDQYPLDQTIDPYNWSSSYNIQMDTLNTKDSLSESTSDKLESIEETRETHIRWADRRTSVSPLTESQQRLPPPESSAKLHVMTYI</sequence>
<dbReference type="PANTHER" id="PTHR23112:SF0">
    <property type="entry name" value="TRANSMEMBRANE PROTEIN 116"/>
    <property type="match status" value="1"/>
</dbReference>
<comment type="subcellular location">
    <subcellularLocation>
        <location evidence="1">Membrane</location>
        <topology evidence="1">Multi-pass membrane protein</topology>
    </subcellularLocation>
</comment>
<feature type="transmembrane region" description="Helical" evidence="6">
    <location>
        <begin position="65"/>
        <end position="83"/>
    </location>
</feature>
<evidence type="ECO:0000256" key="6">
    <source>
        <dbReference type="SAM" id="Phobius"/>
    </source>
</evidence>